<name>A0ABP9S5P7_9GAMM</name>
<dbReference type="Pfam" id="PF02631">
    <property type="entry name" value="RecX_HTH2"/>
    <property type="match status" value="1"/>
</dbReference>
<dbReference type="InterPro" id="IPR053924">
    <property type="entry name" value="RecX_HTH_2nd"/>
</dbReference>
<sequence>MASKESGGQSALAAAVGLLSRRDHSRGELKRKLQLRGFSVEEITAAIERVIELRYQDDGRFALAFVRYRSQSGKGPRRLRAELKERQVDDALIKAALSQEEIDWFELCRETRLRKFGEAPPKEFKLRQKVQRYLAYRGFEMEQIRYALSDND</sequence>
<dbReference type="Proteomes" id="UP001501600">
    <property type="component" value="Unassembled WGS sequence"/>
</dbReference>
<reference evidence="10" key="1">
    <citation type="journal article" date="2019" name="Int. J. Syst. Evol. Microbiol.">
        <title>The Global Catalogue of Microorganisms (GCM) 10K type strain sequencing project: providing services to taxonomists for standard genome sequencing and annotation.</title>
        <authorList>
            <consortium name="The Broad Institute Genomics Platform"/>
            <consortium name="The Broad Institute Genome Sequencing Center for Infectious Disease"/>
            <person name="Wu L."/>
            <person name="Ma J."/>
        </authorList>
    </citation>
    <scope>NUCLEOTIDE SEQUENCE [LARGE SCALE GENOMIC DNA]</scope>
    <source>
        <strain evidence="10">JCM 18720</strain>
    </source>
</reference>
<evidence type="ECO:0000259" key="6">
    <source>
        <dbReference type="Pfam" id="PF02631"/>
    </source>
</evidence>
<comment type="function">
    <text evidence="5">Modulates RecA activity.</text>
</comment>
<comment type="similarity">
    <text evidence="2 5">Belongs to the RecX family.</text>
</comment>
<evidence type="ECO:0000259" key="7">
    <source>
        <dbReference type="Pfam" id="PF21981"/>
    </source>
</evidence>
<organism evidence="9 10">
    <name type="scientific">Ferrimonas gelatinilytica</name>
    <dbReference type="NCBI Taxonomy" id="1255257"/>
    <lineage>
        <taxon>Bacteria</taxon>
        <taxon>Pseudomonadati</taxon>
        <taxon>Pseudomonadota</taxon>
        <taxon>Gammaproteobacteria</taxon>
        <taxon>Alteromonadales</taxon>
        <taxon>Ferrimonadaceae</taxon>
        <taxon>Ferrimonas</taxon>
    </lineage>
</organism>
<feature type="domain" description="RecX third three-helical" evidence="7">
    <location>
        <begin position="101"/>
        <end position="148"/>
    </location>
</feature>
<keyword evidence="4 5" id="KW-0963">Cytoplasm</keyword>
<dbReference type="PANTHER" id="PTHR33602:SF1">
    <property type="entry name" value="REGULATORY PROTEIN RECX FAMILY PROTEIN"/>
    <property type="match status" value="1"/>
</dbReference>
<dbReference type="NCBIfam" id="NF001057">
    <property type="entry name" value="PRK00117.3-3"/>
    <property type="match status" value="1"/>
</dbReference>
<evidence type="ECO:0000259" key="8">
    <source>
        <dbReference type="Pfam" id="PF21982"/>
    </source>
</evidence>
<feature type="domain" description="RecX second three-helical" evidence="6">
    <location>
        <begin position="57"/>
        <end position="97"/>
    </location>
</feature>
<dbReference type="InterPro" id="IPR053925">
    <property type="entry name" value="RecX_HTH_3rd"/>
</dbReference>
<proteinExistence type="inferred from homology"/>
<dbReference type="Pfam" id="PF21981">
    <property type="entry name" value="RecX_HTH3"/>
    <property type="match status" value="1"/>
</dbReference>
<dbReference type="RefSeq" id="WP_345316563.1">
    <property type="nucleotide sequence ID" value="NZ_BAABLF010000008.1"/>
</dbReference>
<dbReference type="Pfam" id="PF21982">
    <property type="entry name" value="RecX_HTH1"/>
    <property type="match status" value="1"/>
</dbReference>
<comment type="subcellular location">
    <subcellularLocation>
        <location evidence="1 5">Cytoplasm</location>
    </subcellularLocation>
</comment>
<comment type="caution">
    <text evidence="9">The sequence shown here is derived from an EMBL/GenBank/DDBJ whole genome shotgun (WGS) entry which is preliminary data.</text>
</comment>
<evidence type="ECO:0000256" key="2">
    <source>
        <dbReference type="ARBA" id="ARBA00009695"/>
    </source>
</evidence>
<protein>
    <recommendedName>
        <fullName evidence="3 5">Regulatory protein RecX</fullName>
    </recommendedName>
</protein>
<feature type="domain" description="RecX first three-helical" evidence="8">
    <location>
        <begin position="11"/>
        <end position="49"/>
    </location>
</feature>
<evidence type="ECO:0000256" key="4">
    <source>
        <dbReference type="ARBA" id="ARBA00022490"/>
    </source>
</evidence>
<evidence type="ECO:0000313" key="10">
    <source>
        <dbReference type="Proteomes" id="UP001501600"/>
    </source>
</evidence>
<dbReference type="InterPro" id="IPR053926">
    <property type="entry name" value="RecX_HTH_1st"/>
</dbReference>
<dbReference type="InterPro" id="IPR036388">
    <property type="entry name" value="WH-like_DNA-bd_sf"/>
</dbReference>
<gene>
    <name evidence="5 9" type="primary">recX</name>
    <name evidence="9" type="ORF">GCM10025772_16340</name>
</gene>
<dbReference type="Gene3D" id="1.10.10.10">
    <property type="entry name" value="Winged helix-like DNA-binding domain superfamily/Winged helix DNA-binding domain"/>
    <property type="match status" value="3"/>
</dbReference>
<evidence type="ECO:0000256" key="3">
    <source>
        <dbReference type="ARBA" id="ARBA00018111"/>
    </source>
</evidence>
<accession>A0ABP9S5P7</accession>
<dbReference type="HAMAP" id="MF_01114">
    <property type="entry name" value="RecX"/>
    <property type="match status" value="1"/>
</dbReference>
<keyword evidence="10" id="KW-1185">Reference proteome</keyword>
<evidence type="ECO:0000313" key="9">
    <source>
        <dbReference type="EMBL" id="GAA5190805.1"/>
    </source>
</evidence>
<dbReference type="PANTHER" id="PTHR33602">
    <property type="entry name" value="REGULATORY PROTEIN RECX FAMILY PROTEIN"/>
    <property type="match status" value="1"/>
</dbReference>
<evidence type="ECO:0000256" key="1">
    <source>
        <dbReference type="ARBA" id="ARBA00004496"/>
    </source>
</evidence>
<evidence type="ECO:0000256" key="5">
    <source>
        <dbReference type="HAMAP-Rule" id="MF_01114"/>
    </source>
</evidence>
<dbReference type="InterPro" id="IPR003783">
    <property type="entry name" value="Regulatory_RecX"/>
</dbReference>
<dbReference type="EMBL" id="BAABLF010000008">
    <property type="protein sequence ID" value="GAA5190805.1"/>
    <property type="molecule type" value="Genomic_DNA"/>
</dbReference>